<dbReference type="Gene3D" id="3.40.33.10">
    <property type="entry name" value="CAP"/>
    <property type="match status" value="1"/>
</dbReference>
<dbReference type="PROSITE" id="PS51318">
    <property type="entry name" value="TAT"/>
    <property type="match status" value="1"/>
</dbReference>
<keyword evidence="3" id="KW-1185">Reference proteome</keyword>
<evidence type="ECO:0000313" key="2">
    <source>
        <dbReference type="EMBL" id="SIR72729.1"/>
    </source>
</evidence>
<dbReference type="InterPro" id="IPR014044">
    <property type="entry name" value="CAP_dom"/>
</dbReference>
<dbReference type="SUPFAM" id="SSF55797">
    <property type="entry name" value="PR-1-like"/>
    <property type="match status" value="1"/>
</dbReference>
<dbReference type="EMBL" id="FTNO01000004">
    <property type="protein sequence ID" value="SIR72729.1"/>
    <property type="molecule type" value="Genomic_DNA"/>
</dbReference>
<organism evidence="2 3">
    <name type="scientific">Haladaptatus litoreus</name>
    <dbReference type="NCBI Taxonomy" id="553468"/>
    <lineage>
        <taxon>Archaea</taxon>
        <taxon>Methanobacteriati</taxon>
        <taxon>Methanobacteriota</taxon>
        <taxon>Stenosarchaea group</taxon>
        <taxon>Halobacteria</taxon>
        <taxon>Halobacteriales</taxon>
        <taxon>Haladaptataceae</taxon>
        <taxon>Haladaptatus</taxon>
    </lineage>
</organism>
<dbReference type="Pfam" id="PF00188">
    <property type="entry name" value="CAP"/>
    <property type="match status" value="1"/>
</dbReference>
<dbReference type="Proteomes" id="UP000186914">
    <property type="component" value="Unassembled WGS sequence"/>
</dbReference>
<evidence type="ECO:0000259" key="1">
    <source>
        <dbReference type="Pfam" id="PF00188"/>
    </source>
</evidence>
<dbReference type="RefSeq" id="WP_076431615.1">
    <property type="nucleotide sequence ID" value="NZ_FTNO01000004.1"/>
</dbReference>
<feature type="domain" description="SCP" evidence="1">
    <location>
        <begin position="50"/>
        <end position="172"/>
    </location>
</feature>
<name>A0A1N7DA62_9EURY</name>
<dbReference type="AlphaFoldDB" id="A0A1N7DA62"/>
<proteinExistence type="predicted"/>
<dbReference type="PANTHER" id="PTHR31157">
    <property type="entry name" value="SCP DOMAIN-CONTAINING PROTEIN"/>
    <property type="match status" value="1"/>
</dbReference>
<protein>
    <submittedName>
        <fullName evidence="2">Uncharacterized conserved protein YkwD, contains CAP (CSP/antigen 5/PR1) domain</fullName>
    </submittedName>
</protein>
<dbReference type="PANTHER" id="PTHR31157:SF1">
    <property type="entry name" value="SCP DOMAIN-CONTAINING PROTEIN"/>
    <property type="match status" value="1"/>
</dbReference>
<dbReference type="InterPro" id="IPR035940">
    <property type="entry name" value="CAP_sf"/>
</dbReference>
<sequence>MSELNRRRFLRKSAAVIGSSTTIATIATNQTTAQSTHEEYEECVERRIHEQINNIRTERGLQSLGYNNQLGEAADYHSQDMIDKSYFSHTAPDGETVGDRYRKFEISCQAWGENILYNYASDESAASAAQTSVEQWMQSDGHRQNILSETWATEGIGAQVAFDGRLYVTQNFGAGCR</sequence>
<dbReference type="CDD" id="cd05379">
    <property type="entry name" value="CAP_bacterial"/>
    <property type="match status" value="1"/>
</dbReference>
<dbReference type="InterPro" id="IPR006311">
    <property type="entry name" value="TAT_signal"/>
</dbReference>
<reference evidence="3" key="1">
    <citation type="submission" date="2017-01" db="EMBL/GenBank/DDBJ databases">
        <authorList>
            <person name="Varghese N."/>
            <person name="Submissions S."/>
        </authorList>
    </citation>
    <scope>NUCLEOTIDE SEQUENCE [LARGE SCALE GENOMIC DNA]</scope>
    <source>
        <strain evidence="3">CGMCC 1.7737</strain>
    </source>
</reference>
<evidence type="ECO:0000313" key="3">
    <source>
        <dbReference type="Proteomes" id="UP000186914"/>
    </source>
</evidence>
<gene>
    <name evidence="2" type="ORF">SAMN05421858_3459</name>
</gene>
<accession>A0A1N7DA62</accession>
<dbReference type="OrthoDB" id="60683at2157"/>